<dbReference type="InterPro" id="IPR004864">
    <property type="entry name" value="LEA_2"/>
</dbReference>
<keyword evidence="4" id="KW-1185">Reference proteome</keyword>
<dbReference type="STRING" id="1285242.A6A04_17185"/>
<dbReference type="SUPFAM" id="SSF117070">
    <property type="entry name" value="LEA14-like"/>
    <property type="match status" value="1"/>
</dbReference>
<comment type="caution">
    <text evidence="3">The sequence shown here is derived from an EMBL/GenBank/DDBJ whole genome shotgun (WGS) entry which is preliminary data.</text>
</comment>
<reference evidence="3 4" key="1">
    <citation type="submission" date="2016-04" db="EMBL/GenBank/DDBJ databases">
        <title>Draft genome sequence of freshwater magnetotactic bacteria Magnetospirillum marisnigri SP-1 and Magnetospirillum moscoviense BB-1.</title>
        <authorList>
            <person name="Koziaeva V."/>
            <person name="Dziuba M.V."/>
            <person name="Ivanov T.M."/>
            <person name="Kuznetsov B."/>
            <person name="Grouzdev D.S."/>
        </authorList>
    </citation>
    <scope>NUCLEOTIDE SEQUENCE [LARGE SCALE GENOMIC DNA]</scope>
    <source>
        <strain evidence="3 4">SP-1</strain>
    </source>
</reference>
<organism evidence="3 4">
    <name type="scientific">Paramagnetospirillum marisnigri</name>
    <dbReference type="NCBI Taxonomy" id="1285242"/>
    <lineage>
        <taxon>Bacteria</taxon>
        <taxon>Pseudomonadati</taxon>
        <taxon>Pseudomonadota</taxon>
        <taxon>Alphaproteobacteria</taxon>
        <taxon>Rhodospirillales</taxon>
        <taxon>Magnetospirillaceae</taxon>
        <taxon>Paramagnetospirillum</taxon>
    </lineage>
</organism>
<dbReference type="Proteomes" id="UP000078428">
    <property type="component" value="Unassembled WGS sequence"/>
</dbReference>
<dbReference type="InterPro" id="IPR013990">
    <property type="entry name" value="WHy-dom"/>
</dbReference>
<sequence length="160" mass="17171">MSIRRLTAAFLILLLAACTPSEFSEPPEVSLVDLRPLDVTLFEQRLAVGLRIRNPNDAAMSIDGMRFALEVNGRPFAKGMGDQTITVPRLSEAVTEGVAVVGTADLLRQLMGAPEAKGLDYHISGTLFLSGASRRSLPFDSQGSFDLFSSSVSKTRGAMP</sequence>
<evidence type="ECO:0000259" key="2">
    <source>
        <dbReference type="SMART" id="SM00769"/>
    </source>
</evidence>
<gene>
    <name evidence="3" type="ORF">A6A04_17185</name>
</gene>
<feature type="signal peptide" evidence="1">
    <location>
        <begin position="1"/>
        <end position="24"/>
    </location>
</feature>
<feature type="chain" id="PRO_5008092155" description="Water stress and hypersensitive response domain-containing protein" evidence="1">
    <location>
        <begin position="25"/>
        <end position="160"/>
    </location>
</feature>
<proteinExistence type="predicted"/>
<dbReference type="Gene3D" id="2.60.40.1820">
    <property type="match status" value="1"/>
</dbReference>
<protein>
    <recommendedName>
        <fullName evidence="2">Water stress and hypersensitive response domain-containing protein</fullName>
    </recommendedName>
</protein>
<evidence type="ECO:0000313" key="3">
    <source>
        <dbReference type="EMBL" id="OAN50863.1"/>
    </source>
</evidence>
<evidence type="ECO:0000313" key="4">
    <source>
        <dbReference type="Proteomes" id="UP000078428"/>
    </source>
</evidence>
<name>A0A178MQS3_9PROT</name>
<dbReference type="EMBL" id="LWQT01000049">
    <property type="protein sequence ID" value="OAN50863.1"/>
    <property type="molecule type" value="Genomic_DNA"/>
</dbReference>
<keyword evidence="1" id="KW-0732">Signal</keyword>
<dbReference type="SMART" id="SM00769">
    <property type="entry name" value="WHy"/>
    <property type="match status" value="1"/>
</dbReference>
<dbReference type="PROSITE" id="PS51257">
    <property type="entry name" value="PROKAR_LIPOPROTEIN"/>
    <property type="match status" value="1"/>
</dbReference>
<dbReference type="GO" id="GO:0009269">
    <property type="term" value="P:response to desiccation"/>
    <property type="evidence" value="ECO:0007669"/>
    <property type="project" value="InterPro"/>
</dbReference>
<evidence type="ECO:0000256" key="1">
    <source>
        <dbReference type="SAM" id="SignalP"/>
    </source>
</evidence>
<feature type="domain" description="Water stress and hypersensitive response" evidence="2">
    <location>
        <begin position="29"/>
        <end position="146"/>
    </location>
</feature>
<dbReference type="Pfam" id="PF03168">
    <property type="entry name" value="LEA_2"/>
    <property type="match status" value="1"/>
</dbReference>
<dbReference type="OrthoDB" id="6196336at2"/>
<accession>A0A178MQS3</accession>
<dbReference type="AlphaFoldDB" id="A0A178MQS3"/>